<dbReference type="EMBL" id="AYKW01000025">
    <property type="protein sequence ID" value="PIL28298.1"/>
    <property type="molecule type" value="Genomic_DNA"/>
</dbReference>
<feature type="region of interest" description="Disordered" evidence="1">
    <location>
        <begin position="102"/>
        <end position="140"/>
    </location>
</feature>
<feature type="transmembrane region" description="Helical" evidence="2">
    <location>
        <begin position="47"/>
        <end position="69"/>
    </location>
</feature>
<name>A0A2G8S409_9APHY</name>
<dbReference type="Proteomes" id="UP000230002">
    <property type="component" value="Unassembled WGS sequence"/>
</dbReference>
<sequence>MRALLLLVESGTVYSIFLTVAVAYNGVSRSRSARTSDAQFVTATRTFLTACFAPILAIYPTIIIFVVALNRSLIDNDLANPASGIPSSIAFRSSPSAVHLTLPPGGANFSHSDHSLDSPGNQPIQTSRTQEKSEETAGLV</sequence>
<keyword evidence="2" id="KW-0812">Transmembrane</keyword>
<evidence type="ECO:0000313" key="3">
    <source>
        <dbReference type="EMBL" id="PIL28298.1"/>
    </source>
</evidence>
<reference evidence="3 4" key="1">
    <citation type="journal article" date="2015" name="Sci. Rep.">
        <title>Chromosome-level genome map provides insights into diverse defense mechanisms in the medicinal fungus Ganoderma sinense.</title>
        <authorList>
            <person name="Zhu Y."/>
            <person name="Xu J."/>
            <person name="Sun C."/>
            <person name="Zhou S."/>
            <person name="Xu H."/>
            <person name="Nelson D.R."/>
            <person name="Qian J."/>
            <person name="Song J."/>
            <person name="Luo H."/>
            <person name="Xiang L."/>
            <person name="Li Y."/>
            <person name="Xu Z."/>
            <person name="Ji A."/>
            <person name="Wang L."/>
            <person name="Lu S."/>
            <person name="Hayward A."/>
            <person name="Sun W."/>
            <person name="Li X."/>
            <person name="Schwartz D.C."/>
            <person name="Wang Y."/>
            <person name="Chen S."/>
        </authorList>
    </citation>
    <scope>NUCLEOTIDE SEQUENCE [LARGE SCALE GENOMIC DNA]</scope>
    <source>
        <strain evidence="3 4">ZZ0214-1</strain>
    </source>
</reference>
<organism evidence="3 4">
    <name type="scientific">Ganoderma sinense ZZ0214-1</name>
    <dbReference type="NCBI Taxonomy" id="1077348"/>
    <lineage>
        <taxon>Eukaryota</taxon>
        <taxon>Fungi</taxon>
        <taxon>Dikarya</taxon>
        <taxon>Basidiomycota</taxon>
        <taxon>Agaricomycotina</taxon>
        <taxon>Agaricomycetes</taxon>
        <taxon>Polyporales</taxon>
        <taxon>Polyporaceae</taxon>
        <taxon>Ganoderma</taxon>
    </lineage>
</organism>
<gene>
    <name evidence="3" type="ORF">GSI_09587</name>
</gene>
<evidence type="ECO:0000256" key="2">
    <source>
        <dbReference type="SAM" id="Phobius"/>
    </source>
</evidence>
<comment type="caution">
    <text evidence="3">The sequence shown here is derived from an EMBL/GenBank/DDBJ whole genome shotgun (WGS) entry which is preliminary data.</text>
</comment>
<evidence type="ECO:0000256" key="1">
    <source>
        <dbReference type="SAM" id="MobiDB-lite"/>
    </source>
</evidence>
<dbReference type="OrthoDB" id="3214103at2759"/>
<proteinExistence type="predicted"/>
<evidence type="ECO:0000313" key="4">
    <source>
        <dbReference type="Proteomes" id="UP000230002"/>
    </source>
</evidence>
<feature type="compositionally biased region" description="Basic and acidic residues" evidence="1">
    <location>
        <begin position="129"/>
        <end position="140"/>
    </location>
</feature>
<protein>
    <submittedName>
        <fullName evidence="3">Uncharacterized protein</fullName>
    </submittedName>
</protein>
<dbReference type="AlphaFoldDB" id="A0A2G8S409"/>
<accession>A0A2G8S409</accession>
<keyword evidence="2" id="KW-1133">Transmembrane helix</keyword>
<keyword evidence="4" id="KW-1185">Reference proteome</keyword>
<keyword evidence="2" id="KW-0472">Membrane</keyword>
<feature type="compositionally biased region" description="Polar residues" evidence="1">
    <location>
        <begin position="118"/>
        <end position="128"/>
    </location>
</feature>